<dbReference type="Proteomes" id="UP001575181">
    <property type="component" value="Unassembled WGS sequence"/>
</dbReference>
<dbReference type="GO" id="GO:0004619">
    <property type="term" value="F:phosphoglycerate mutase activity"/>
    <property type="evidence" value="ECO:0007669"/>
    <property type="project" value="UniProtKB-EC"/>
</dbReference>
<feature type="binding site" evidence="8">
    <location>
        <position position="446"/>
    </location>
    <ligand>
        <name>Mn(2+)</name>
        <dbReference type="ChEBI" id="CHEBI:29035"/>
        <label>2</label>
    </ligand>
</feature>
<feature type="binding site" evidence="8">
    <location>
        <position position="125"/>
    </location>
    <ligand>
        <name>substrate</name>
    </ligand>
</feature>
<proteinExistence type="inferred from homology"/>
<comment type="function">
    <text evidence="8">Catalyzes the interconversion of 2-phosphoglycerate and 3-phosphoglycerate.</text>
</comment>
<comment type="caution">
    <text evidence="12">The sequence shown here is derived from an EMBL/GenBank/DDBJ whole genome shotgun (WGS) entry which is preliminary data.</text>
</comment>
<keyword evidence="7 8" id="KW-0413">Isomerase</keyword>
<feature type="binding site" evidence="8">
    <location>
        <position position="408"/>
    </location>
    <ligand>
        <name>Mn(2+)</name>
        <dbReference type="ChEBI" id="CHEBI:29035"/>
        <label>1</label>
    </ligand>
</feature>
<dbReference type="InterPro" id="IPR005995">
    <property type="entry name" value="Pgm_bpd_ind"/>
</dbReference>
<gene>
    <name evidence="8 12" type="primary">gpmI</name>
    <name evidence="12" type="ORF">ACERLL_02850</name>
</gene>
<protein>
    <recommendedName>
        <fullName evidence="8 9">2,3-bisphosphoglycerate-independent phosphoglycerate mutase</fullName>
        <shortName evidence="8">BPG-independent PGAM</shortName>
        <shortName evidence="8">Phosphoglyceromutase</shortName>
        <shortName evidence="8">iPGM</shortName>
        <ecNumber evidence="8 9">5.4.2.12</ecNumber>
    </recommendedName>
</protein>
<dbReference type="Gene3D" id="3.40.720.10">
    <property type="entry name" value="Alkaline Phosphatase, subunit A"/>
    <property type="match status" value="1"/>
</dbReference>
<evidence type="ECO:0000313" key="13">
    <source>
        <dbReference type="Proteomes" id="UP001575181"/>
    </source>
</evidence>
<keyword evidence="5 8" id="KW-0324">Glycolysis</keyword>
<sequence length="524" mass="57318">MALPHRPMVLMILDGWGYREAPESNAVHAAHLPVLDGLWRDCPHSLIQASAASVGLPSGQMGSSEVGHLNVGAGRVVYQEYARVNRAIEDGSFYSNHELTAAVDAAKGSGKALHIMGLLSDGGVHSHQSHIEAMIKLAVERGAPQVYVHAFLDGRDTAPQSAHRYIDRLEKFMAEVGGGRIATVIGRYYAMDRDRRWRRVQAAYDLLTRGEGHTARGAIEAVDKAYERGETDEFVEATALVDDSGAPVGLIGDGDAVVFMNFRSDRARQITQPFIEPDFDKFERSVVPELARFVCLTEYNDAFDVPMAFPPQRLKQIFGEYLSARGLRQLRIAETEKYAHVTFFFNGGEETPFPGEDRILIHSPPVATYDLQPEMSAHELTDEVIKAVDAGTYDVIIMNYANSDMVGHTGNFDATVQALQAVDECVGRVVESVRAHGGELLITADHGNAEQMADPETGKPHTAHTTNPVPFLYVGDRKVTMAETGALEDVVPTMLHLMGLPQPHEMTGHALAQLDMPAEQAEGV</sequence>
<dbReference type="InterPro" id="IPR011258">
    <property type="entry name" value="BPG-indep_PGM_N"/>
</dbReference>
<dbReference type="EMBL" id="JBGUAW010000002">
    <property type="protein sequence ID" value="MFA9459763.1"/>
    <property type="molecule type" value="Genomic_DNA"/>
</dbReference>
<dbReference type="Pfam" id="PF01676">
    <property type="entry name" value="Metalloenzyme"/>
    <property type="match status" value="1"/>
</dbReference>
<evidence type="ECO:0000256" key="4">
    <source>
        <dbReference type="ARBA" id="ARBA00022723"/>
    </source>
</evidence>
<feature type="binding site" evidence="8">
    <location>
        <position position="14"/>
    </location>
    <ligand>
        <name>Mn(2+)</name>
        <dbReference type="ChEBI" id="CHEBI:29035"/>
        <label>2</label>
    </ligand>
</feature>
<comment type="catalytic activity">
    <reaction evidence="1 8">
        <text>(2R)-2-phosphoglycerate = (2R)-3-phosphoglycerate</text>
        <dbReference type="Rhea" id="RHEA:15901"/>
        <dbReference type="ChEBI" id="CHEBI:58272"/>
        <dbReference type="ChEBI" id="CHEBI:58289"/>
        <dbReference type="EC" id="5.4.2.12"/>
    </reaction>
</comment>
<evidence type="ECO:0000256" key="9">
    <source>
        <dbReference type="NCBIfam" id="TIGR01307"/>
    </source>
</evidence>
<evidence type="ECO:0000256" key="6">
    <source>
        <dbReference type="ARBA" id="ARBA00023211"/>
    </source>
</evidence>
<dbReference type="PIRSF" id="PIRSF001492">
    <property type="entry name" value="IPGAM"/>
    <property type="match status" value="1"/>
</dbReference>
<dbReference type="SUPFAM" id="SSF53649">
    <property type="entry name" value="Alkaline phosphatase-like"/>
    <property type="match status" value="1"/>
</dbReference>
<dbReference type="PANTHER" id="PTHR31637">
    <property type="entry name" value="2,3-BISPHOSPHOGLYCERATE-INDEPENDENT PHOSPHOGLYCERATE MUTASE"/>
    <property type="match status" value="1"/>
</dbReference>
<evidence type="ECO:0000259" key="11">
    <source>
        <dbReference type="Pfam" id="PF06415"/>
    </source>
</evidence>
<feature type="binding site" evidence="8">
    <location>
        <position position="187"/>
    </location>
    <ligand>
        <name>substrate</name>
    </ligand>
</feature>
<comment type="pathway">
    <text evidence="2 8">Carbohydrate degradation; glycolysis; pyruvate from D-glyceraldehyde 3-phosphate: step 3/5.</text>
</comment>
<dbReference type="InterPro" id="IPR036646">
    <property type="entry name" value="PGAM_B_sf"/>
</dbReference>
<feature type="binding site" evidence="8">
    <location>
        <position position="337"/>
    </location>
    <ligand>
        <name>substrate</name>
    </ligand>
</feature>
<feature type="binding site" evidence="8">
    <location>
        <begin position="263"/>
        <end position="266"/>
    </location>
    <ligand>
        <name>substrate</name>
    </ligand>
</feature>
<keyword evidence="13" id="KW-1185">Reference proteome</keyword>
<feature type="domain" description="BPG-independent PGAM N-terminal" evidence="11">
    <location>
        <begin position="84"/>
        <end position="300"/>
    </location>
</feature>
<evidence type="ECO:0000256" key="2">
    <source>
        <dbReference type="ARBA" id="ARBA00004798"/>
    </source>
</evidence>
<dbReference type="RefSeq" id="WP_373654550.1">
    <property type="nucleotide sequence ID" value="NZ_JBGUAW010000002.1"/>
</dbReference>
<accession>A0ABV4TR07</accession>
<feature type="binding site" evidence="8">
    <location>
        <position position="64"/>
    </location>
    <ligand>
        <name>Mn(2+)</name>
        <dbReference type="ChEBI" id="CHEBI:29035"/>
        <label>2</label>
    </ligand>
</feature>
<dbReference type="SUPFAM" id="SSF64158">
    <property type="entry name" value="2,3-Bisphosphoglycerate-independent phosphoglycerate mutase, substrate-binding domain"/>
    <property type="match status" value="1"/>
</dbReference>
<dbReference type="InterPro" id="IPR017850">
    <property type="entry name" value="Alkaline_phosphatase_core_sf"/>
</dbReference>
<comment type="cofactor">
    <cofactor evidence="8">
        <name>Mn(2+)</name>
        <dbReference type="ChEBI" id="CHEBI:29035"/>
    </cofactor>
    <text evidence="8">Binds 2 manganese ions per subunit.</text>
</comment>
<feature type="domain" description="Metalloenzyme" evidence="10">
    <location>
        <begin position="7"/>
        <end position="501"/>
    </location>
</feature>
<keyword evidence="6 8" id="KW-0464">Manganese</keyword>
<feature type="binding site" evidence="8">
    <location>
        <position position="193"/>
    </location>
    <ligand>
        <name>substrate</name>
    </ligand>
</feature>
<evidence type="ECO:0000256" key="3">
    <source>
        <dbReference type="ARBA" id="ARBA00008819"/>
    </source>
</evidence>
<evidence type="ECO:0000256" key="1">
    <source>
        <dbReference type="ARBA" id="ARBA00000370"/>
    </source>
</evidence>
<dbReference type="CDD" id="cd16010">
    <property type="entry name" value="iPGM"/>
    <property type="match status" value="1"/>
</dbReference>
<dbReference type="Gene3D" id="3.40.1450.10">
    <property type="entry name" value="BPG-independent phosphoglycerate mutase, domain B"/>
    <property type="match status" value="1"/>
</dbReference>
<dbReference type="InterPro" id="IPR006124">
    <property type="entry name" value="Metalloenzyme"/>
</dbReference>
<evidence type="ECO:0000256" key="7">
    <source>
        <dbReference type="ARBA" id="ARBA00023235"/>
    </source>
</evidence>
<feature type="binding site" evidence="8">
    <location>
        <position position="404"/>
    </location>
    <ligand>
        <name>Mn(2+)</name>
        <dbReference type="ChEBI" id="CHEBI:29035"/>
        <label>1</label>
    </ligand>
</feature>
<dbReference type="Pfam" id="PF06415">
    <property type="entry name" value="iPGM_N"/>
    <property type="match status" value="1"/>
</dbReference>
<reference evidence="12 13" key="1">
    <citation type="submission" date="2024-08" db="EMBL/GenBank/DDBJ databases">
        <title>Whole-genome sequencing of halo(alkali)philic microorganisms from hypersaline lakes.</title>
        <authorList>
            <person name="Sorokin D.Y."/>
            <person name="Merkel A.Y."/>
            <person name="Messina E."/>
            <person name="Yakimov M."/>
        </authorList>
    </citation>
    <scope>NUCLEOTIDE SEQUENCE [LARGE SCALE GENOMIC DNA]</scope>
    <source>
        <strain evidence="12 13">Cl-TMA</strain>
    </source>
</reference>
<evidence type="ECO:0000256" key="8">
    <source>
        <dbReference type="HAMAP-Rule" id="MF_01038"/>
    </source>
</evidence>
<feature type="active site" description="Phosphoserine intermediate" evidence="8">
    <location>
        <position position="64"/>
    </location>
</feature>
<dbReference type="PANTHER" id="PTHR31637:SF0">
    <property type="entry name" value="2,3-BISPHOSPHOGLYCERATE-INDEPENDENT PHOSPHOGLYCERATE MUTASE"/>
    <property type="match status" value="1"/>
</dbReference>
<evidence type="ECO:0000256" key="5">
    <source>
        <dbReference type="ARBA" id="ARBA00023152"/>
    </source>
</evidence>
<dbReference type="EC" id="5.4.2.12" evidence="8 9"/>
<evidence type="ECO:0000259" key="10">
    <source>
        <dbReference type="Pfam" id="PF01676"/>
    </source>
</evidence>
<comment type="subunit">
    <text evidence="8">Monomer.</text>
</comment>
<evidence type="ECO:0000313" key="12">
    <source>
        <dbReference type="EMBL" id="MFA9459763.1"/>
    </source>
</evidence>
<feature type="binding site" evidence="8">
    <location>
        <position position="464"/>
    </location>
    <ligand>
        <name>Mn(2+)</name>
        <dbReference type="ChEBI" id="CHEBI:29035"/>
        <label>1</label>
    </ligand>
</feature>
<dbReference type="HAMAP" id="MF_01038">
    <property type="entry name" value="GpmI"/>
    <property type="match status" value="1"/>
</dbReference>
<dbReference type="NCBIfam" id="TIGR01307">
    <property type="entry name" value="pgm_bpd_ind"/>
    <property type="match status" value="1"/>
</dbReference>
<comment type="similarity">
    <text evidence="3 8">Belongs to the BPG-independent phosphoglycerate mutase family.</text>
</comment>
<feature type="binding site" evidence="8">
    <location>
        <begin position="155"/>
        <end position="156"/>
    </location>
    <ligand>
        <name>substrate</name>
    </ligand>
</feature>
<organism evidence="12 13">
    <name type="scientific">Thiohalorhabdus methylotrophus</name>
    <dbReference type="NCBI Taxonomy" id="3242694"/>
    <lineage>
        <taxon>Bacteria</taxon>
        <taxon>Pseudomonadati</taxon>
        <taxon>Pseudomonadota</taxon>
        <taxon>Gammaproteobacteria</taxon>
        <taxon>Thiohalorhabdales</taxon>
        <taxon>Thiohalorhabdaceae</taxon>
        <taxon>Thiohalorhabdus</taxon>
    </lineage>
</organism>
<feature type="binding site" evidence="8">
    <location>
        <position position="445"/>
    </location>
    <ligand>
        <name>Mn(2+)</name>
        <dbReference type="ChEBI" id="CHEBI:29035"/>
        <label>2</label>
    </ligand>
</feature>
<keyword evidence="4 8" id="KW-0479">Metal-binding</keyword>
<name>A0ABV4TR07_9GAMM</name>